<proteinExistence type="inferred from homology"/>
<dbReference type="Proteomes" id="UP000593561">
    <property type="component" value="Unassembled WGS sequence"/>
</dbReference>
<evidence type="ECO:0000256" key="1">
    <source>
        <dbReference type="ARBA" id="ARBA00007626"/>
    </source>
</evidence>
<dbReference type="PROSITE" id="PS51375">
    <property type="entry name" value="PPR"/>
    <property type="match status" value="2"/>
</dbReference>
<dbReference type="Gene3D" id="1.25.40.10">
    <property type="entry name" value="Tetratricopeptide repeat domain"/>
    <property type="match status" value="2"/>
</dbReference>
<keyword evidence="5" id="KW-1185">Reference proteome</keyword>
<sequence>MSVRGNRKKYDRFNNVDDALTLFNNIIEKCPKPWIMEFTKLLAAIVRMKHYAVVVSMYSQMELLGVFHNVYSSNILINSFCQLNQIDFGFSVLGKMLKLGVEPDACPKPWIMEFTKLLAAIVRMKRYAVVVSMYSQMELLGVFHKVYSSNILINSFCQLNQIDSGFSVLGKMLKLGVEPDAVTLSTFIHGFCKQRKILRSVKPVPFCRNKIALPLN</sequence>
<dbReference type="InterPro" id="IPR002885">
    <property type="entry name" value="PPR_rpt"/>
</dbReference>
<keyword evidence="2" id="KW-0677">Repeat</keyword>
<evidence type="ECO:0008006" key="6">
    <source>
        <dbReference type="Google" id="ProtNLM"/>
    </source>
</evidence>
<organism evidence="4 5">
    <name type="scientific">Gossypium davidsonii</name>
    <name type="common">Davidson's cotton</name>
    <name type="synonym">Gossypium klotzschianum subsp. davidsonii</name>
    <dbReference type="NCBI Taxonomy" id="34287"/>
    <lineage>
        <taxon>Eukaryota</taxon>
        <taxon>Viridiplantae</taxon>
        <taxon>Streptophyta</taxon>
        <taxon>Embryophyta</taxon>
        <taxon>Tracheophyta</taxon>
        <taxon>Spermatophyta</taxon>
        <taxon>Magnoliopsida</taxon>
        <taxon>eudicotyledons</taxon>
        <taxon>Gunneridae</taxon>
        <taxon>Pentapetalae</taxon>
        <taxon>rosids</taxon>
        <taxon>malvids</taxon>
        <taxon>Malvales</taxon>
        <taxon>Malvaceae</taxon>
        <taxon>Malvoideae</taxon>
        <taxon>Gossypium</taxon>
    </lineage>
</organism>
<dbReference type="PANTHER" id="PTHR47941">
    <property type="entry name" value="PENTATRICOPEPTIDE REPEAT-CONTAINING PROTEIN 3, MITOCHONDRIAL"/>
    <property type="match status" value="1"/>
</dbReference>
<dbReference type="Pfam" id="PF13041">
    <property type="entry name" value="PPR_2"/>
    <property type="match status" value="1"/>
</dbReference>
<dbReference type="Pfam" id="PF01535">
    <property type="entry name" value="PPR"/>
    <property type="match status" value="1"/>
</dbReference>
<dbReference type="AlphaFoldDB" id="A0A7J8SD48"/>
<name>A0A7J8SD48_GOSDV</name>
<dbReference type="EMBL" id="JABFAC010000009">
    <property type="protein sequence ID" value="MBA0624001.1"/>
    <property type="molecule type" value="Genomic_DNA"/>
</dbReference>
<dbReference type="InterPro" id="IPR011990">
    <property type="entry name" value="TPR-like_helical_dom_sf"/>
</dbReference>
<feature type="repeat" description="PPR" evidence="3">
    <location>
        <begin position="145"/>
        <end position="179"/>
    </location>
</feature>
<comment type="similarity">
    <text evidence="1">Belongs to the PPR family. P subfamily.</text>
</comment>
<evidence type="ECO:0000256" key="3">
    <source>
        <dbReference type="PROSITE-ProRule" id="PRU00708"/>
    </source>
</evidence>
<dbReference type="NCBIfam" id="TIGR00756">
    <property type="entry name" value="PPR"/>
    <property type="match status" value="2"/>
</dbReference>
<evidence type="ECO:0000256" key="2">
    <source>
        <dbReference type="ARBA" id="ARBA00022737"/>
    </source>
</evidence>
<comment type="caution">
    <text evidence="4">The sequence shown here is derived from an EMBL/GenBank/DDBJ whole genome shotgun (WGS) entry which is preliminary data.</text>
</comment>
<accession>A0A7J8SD48</accession>
<gene>
    <name evidence="4" type="ORF">Godav_009417</name>
</gene>
<feature type="repeat" description="PPR" evidence="3">
    <location>
        <begin position="69"/>
        <end position="103"/>
    </location>
</feature>
<evidence type="ECO:0000313" key="4">
    <source>
        <dbReference type="EMBL" id="MBA0624001.1"/>
    </source>
</evidence>
<evidence type="ECO:0000313" key="5">
    <source>
        <dbReference type="Proteomes" id="UP000593561"/>
    </source>
</evidence>
<protein>
    <recommendedName>
        <fullName evidence="6">Pentatricopeptide repeat-containing protein</fullName>
    </recommendedName>
</protein>
<reference evidence="4 5" key="1">
    <citation type="journal article" date="2019" name="Genome Biol. Evol.">
        <title>Insights into the evolution of the New World diploid cottons (Gossypium, subgenus Houzingenia) based on genome sequencing.</title>
        <authorList>
            <person name="Grover C.E."/>
            <person name="Arick M.A. 2nd"/>
            <person name="Thrash A."/>
            <person name="Conover J.L."/>
            <person name="Sanders W.S."/>
            <person name="Peterson D.G."/>
            <person name="Frelichowski J.E."/>
            <person name="Scheffler J.A."/>
            <person name="Scheffler B.E."/>
            <person name="Wendel J.F."/>
        </authorList>
    </citation>
    <scope>NUCLEOTIDE SEQUENCE [LARGE SCALE GENOMIC DNA]</scope>
    <source>
        <strain evidence="4">27</strain>
        <tissue evidence="4">Leaf</tissue>
    </source>
</reference>